<accession>A0A162MA35</accession>
<organism evidence="1 2">
    <name type="scientific">Cordyceps fumosorosea (strain ARSEF 2679)</name>
    <name type="common">Isaria fumosorosea</name>
    <dbReference type="NCBI Taxonomy" id="1081104"/>
    <lineage>
        <taxon>Eukaryota</taxon>
        <taxon>Fungi</taxon>
        <taxon>Dikarya</taxon>
        <taxon>Ascomycota</taxon>
        <taxon>Pezizomycotina</taxon>
        <taxon>Sordariomycetes</taxon>
        <taxon>Hypocreomycetidae</taxon>
        <taxon>Hypocreales</taxon>
        <taxon>Cordycipitaceae</taxon>
        <taxon>Cordyceps</taxon>
    </lineage>
</organism>
<sequence length="83" mass="9363">MLALGRGSYYIHPQEVVVDFTKGRVVETVTGGELWTPAVLLDVHAGFGPQNAEKAINDFRQWDDVFSDDFTSTLMLEEERGCW</sequence>
<keyword evidence="2" id="KW-1185">Reference proteome</keyword>
<evidence type="ECO:0000313" key="2">
    <source>
        <dbReference type="Proteomes" id="UP000076744"/>
    </source>
</evidence>
<dbReference type="AlphaFoldDB" id="A0A162MA35"/>
<protein>
    <submittedName>
        <fullName evidence="1">Uncharacterized protein</fullName>
    </submittedName>
</protein>
<evidence type="ECO:0000313" key="1">
    <source>
        <dbReference type="EMBL" id="OAA53190.1"/>
    </source>
</evidence>
<comment type="caution">
    <text evidence="1">The sequence shown here is derived from an EMBL/GenBank/DDBJ whole genome shotgun (WGS) entry which is preliminary data.</text>
</comment>
<dbReference type="GeneID" id="30025214"/>
<gene>
    <name evidence="1" type="ORF">ISF_08922</name>
</gene>
<proteinExistence type="predicted"/>
<dbReference type="RefSeq" id="XP_018700254.1">
    <property type="nucleotide sequence ID" value="XM_018852525.1"/>
</dbReference>
<dbReference type="EMBL" id="AZHB01000038">
    <property type="protein sequence ID" value="OAA53190.1"/>
    <property type="molecule type" value="Genomic_DNA"/>
</dbReference>
<dbReference type="Proteomes" id="UP000076744">
    <property type="component" value="Unassembled WGS sequence"/>
</dbReference>
<reference evidence="1 2" key="1">
    <citation type="journal article" date="2016" name="Genome Biol. Evol.">
        <title>Divergent and convergent evolution of fungal pathogenicity.</title>
        <authorList>
            <person name="Shang Y."/>
            <person name="Xiao G."/>
            <person name="Zheng P."/>
            <person name="Cen K."/>
            <person name="Zhan S."/>
            <person name="Wang C."/>
        </authorList>
    </citation>
    <scope>NUCLEOTIDE SEQUENCE [LARGE SCALE GENOMIC DNA]</scope>
    <source>
        <strain evidence="1 2">ARSEF 2679</strain>
    </source>
</reference>
<name>A0A162MA35_CORFA</name>